<organism evidence="1 2">
    <name type="scientific">Tomitella cavernea</name>
    <dbReference type="NCBI Taxonomy" id="1387982"/>
    <lineage>
        <taxon>Bacteria</taxon>
        <taxon>Bacillati</taxon>
        <taxon>Actinomycetota</taxon>
        <taxon>Actinomycetes</taxon>
        <taxon>Mycobacteriales</taxon>
        <taxon>Tomitella</taxon>
    </lineage>
</organism>
<evidence type="ECO:0008006" key="3">
    <source>
        <dbReference type="Google" id="ProtNLM"/>
    </source>
</evidence>
<accession>A0ABP9CWH6</accession>
<name>A0ABP9CWH6_9ACTN</name>
<proteinExistence type="predicted"/>
<reference evidence="2" key="1">
    <citation type="journal article" date="2019" name="Int. J. Syst. Evol. Microbiol.">
        <title>The Global Catalogue of Microorganisms (GCM) 10K type strain sequencing project: providing services to taxonomists for standard genome sequencing and annotation.</title>
        <authorList>
            <consortium name="The Broad Institute Genomics Platform"/>
            <consortium name="The Broad Institute Genome Sequencing Center for Infectious Disease"/>
            <person name="Wu L."/>
            <person name="Ma J."/>
        </authorList>
    </citation>
    <scope>NUCLEOTIDE SEQUENCE [LARGE SCALE GENOMIC DNA]</scope>
    <source>
        <strain evidence="2">JCM 18542</strain>
    </source>
</reference>
<keyword evidence="2" id="KW-1185">Reference proteome</keyword>
<comment type="caution">
    <text evidence="1">The sequence shown here is derived from an EMBL/GenBank/DDBJ whole genome shotgun (WGS) entry which is preliminary data.</text>
</comment>
<dbReference type="Proteomes" id="UP001500839">
    <property type="component" value="Unassembled WGS sequence"/>
</dbReference>
<sequence length="168" mass="18118">MDFEIDAGTGYNYGTASNTAFYELMLAQYSAELAAGTASPASDPGLLWLTFEGIARRDARVDWSAHRGALAGNRWLPILYEVDEDCGLGDASIDDEYDLALFDEESLAGCRTRLTALLSLADGPGVTENFDLVELARDIHAATGGYDPLALARAELLMLAEGRRRAAH</sequence>
<evidence type="ECO:0000313" key="2">
    <source>
        <dbReference type="Proteomes" id="UP001500839"/>
    </source>
</evidence>
<protein>
    <recommendedName>
        <fullName evidence="3">DUF4303 domain-containing protein</fullName>
    </recommendedName>
</protein>
<dbReference type="EMBL" id="BAABKQ010000001">
    <property type="protein sequence ID" value="GAA4816897.1"/>
    <property type="molecule type" value="Genomic_DNA"/>
</dbReference>
<evidence type="ECO:0000313" key="1">
    <source>
        <dbReference type="EMBL" id="GAA4816897.1"/>
    </source>
</evidence>
<dbReference type="RefSeq" id="WP_200171812.1">
    <property type="nucleotide sequence ID" value="NZ_BAABKQ010000001.1"/>
</dbReference>
<gene>
    <name evidence="1" type="ORF">GCM10023353_24190</name>
</gene>